<feature type="active site" description="Proton donor; for dehydratase activity" evidence="6">
    <location>
        <position position="1223"/>
    </location>
</feature>
<dbReference type="Pfam" id="PF13602">
    <property type="entry name" value="ADH_zinc_N_2"/>
    <property type="match status" value="1"/>
</dbReference>
<dbReference type="Gene3D" id="3.40.366.10">
    <property type="entry name" value="Malonyl-Coenzyme A Acyl Carrier Protein, domain 2"/>
    <property type="match status" value="1"/>
</dbReference>
<dbReference type="SUPFAM" id="SSF52151">
    <property type="entry name" value="FabD/lysophospholipase-like"/>
    <property type="match status" value="1"/>
</dbReference>
<evidence type="ECO:0000256" key="6">
    <source>
        <dbReference type="PROSITE-ProRule" id="PRU01363"/>
    </source>
</evidence>
<dbReference type="InterPro" id="IPR020843">
    <property type="entry name" value="ER"/>
</dbReference>
<keyword evidence="2" id="KW-0597">Phosphoprotein</keyword>
<dbReference type="SUPFAM" id="SSF50129">
    <property type="entry name" value="GroES-like"/>
    <property type="match status" value="1"/>
</dbReference>
<keyword evidence="4" id="KW-0511">Multifunctional enzyme</keyword>
<proteinExistence type="predicted"/>
<dbReference type="SUPFAM" id="SSF51735">
    <property type="entry name" value="NAD(P)-binding Rossmann-fold domains"/>
    <property type="match status" value="3"/>
</dbReference>
<dbReference type="CDD" id="cd05195">
    <property type="entry name" value="enoyl_red"/>
    <property type="match status" value="1"/>
</dbReference>
<dbReference type="SUPFAM" id="SSF55048">
    <property type="entry name" value="Probable ACP-binding domain of malonyl-CoA ACP transacylase"/>
    <property type="match status" value="1"/>
</dbReference>
<sequence length="2247" mass="236206">MPEVKEFDGAWRDLADRSVAEQRRMLSDFVCRIVADVIGETGPESIDPSDSFQDLGFDSRMAIGLRDVLTAETGVALTGAVAFDYPTINRLAEYLRTRLSGEGGAAEPLFPISDGAVDNEPIAIVGMSCRLPGGVSSPEQLWDIVADGRDVIAEFPTDRGWPDDLYDPEPGLPGKTYARTGGFVYDAPEFDAAFFGIGPKEATAMDPQQRLMLEGCWEALEHAGIDPTSLRGSRTGVYTGLFHHDYHEDGTPPELAGYLMTGITGSVASGRVSYVLGLTGPALTVDTACSSSLVTVHLAVQALRGGECDMALAGGVTVMAKTNAFTSFSMQRGLSDTGRCSSYATGANGTVWAEGIAMLVLEPLSLARRNGHRVLALVRGSAVNQDGASNGLAAPNGPAQQQVIRDALGDAGLTVSDIDAVEGHGTGTVLGDPIEVQALLSTYGRNRPAEAPLWLGSIKSNMGHTQGAAGAAGLIKLVEAMRHETLPRTLHVDGPTEHVDWSEGNVRLLTEPVPWPRGERPRRAAVSAFGISGTNAHVIVQEPPLDEQPAAERTAPPQTPWILSGKTEAALSDAAARLARHLRDNPEADATDVGFTLATARAEFDSRAVVFGPDLTALTSALDALATGDETPSAVRGVAVRGVRTALLFPGQGAQKVGMAAQLYRSYAVFATTVDELCWQFDKHLDTPLRSVIFAEPGTDTAALLDQTAYTQAALFVVEVALYRLLRSWGVTTDFLIGHSIGELAAAYSAGVWSTADACTLVAARGRLMQALPAGGAMVSVAAAETTVRELIAGREDRVGIAAVNGPRSVVVSGDADGVDEIVAVLTERGVKTKRLTVSHAFHSPRMEPMLAEFGAICAGLTYHRPTVTIVSTLTGKPVDGDELGTPEYWVRQVRQPVRFMAGAQWLLQQEHVTTFLEAGPGATLTALVRESCTDADPDALTAVAALRARDGNELGALFGALGSWYCAGGVVDWTTQFLGTGACRTDLPTYPFQRERYWIDGFGGTNVRESGLDSAEHPLLGAVVWMPDSEDVVCTGRLSLRTDPWLADHEIGGVVLFPGTAYLELALHLGTLLDCPALSELVLRAPLTVPAVGGVELRVLAGTPDEGGARAFSVYSRLQADASAESEPAAWACHATGVIAPHGTGSPAPASDLTDWPPAGATAVNVADAYDDLAELGYGYGPIFRGLTALWRRGAEAFAEVELPDRAQPAAHEFGIHPALLDAALHTIGLSGLSPATSPGAVTVPFSWEGVALHTVGASSLRVRLTPAPDDEPGSGRFALTLADGNGTPVGEVAALTLREISAASLGGARPAAGSPLYGLTWTPVVPVESVPLDDPWTADGDIEHVTVAARSVAVLRFEVGPPAEDVLPTALRERVTGLLTRLQKLLAEDGTIVVVTRHGVAVHAGEELDLVAAAAWGLLRTAQNENRDRVVIVDVDSWDDYRAPVEQAVAIGSEPQLAARRGALFGGRLTRSSADNVGAIELLDAPTWRLTPLGKGTLTSDNLALVEDPDAAAPLRSGEVRVALRATGVNFRDVLIVLGMYPDPDAAIGGEGAGVVLEVAPDVTEFVPGDRVFGFVTGVGSASVTDQRYLARMPRGWSFAQAAAVPVVFGTAYFGLVDLAGVQPGETLLLHAATGGVGMAAVQLARHLRLQLLVTASRPKWDVLREMGFDDSRIGDSRSLDFEQKFMAVTDGRGVDVVLDSLAGEFVDASLRLLPRGGRFIEMGMTDRRDPAEVAADHAGVMYRAFHLMEAGPDRLHEIMTTLVELFDSGVLRPLPITGWDMRQVPEAFRFLGQARHIGKNVLTVPTPLNTAGTVLVTGGTGGLGALAARHLARTHGVRNLVLASRRGPAADGARELRAELQALGAEVDIVACDVADRAALDDLLAAIPADHPLTGVVHTAGVLADGLLTSMTPGQLATVLRPKVDAAWNLHAATKHLDLSAFVLYSSIAGVTGGPGQANYAAANVFLDALAQHRHLAGLPATSVAWGAWRQSSGMTSTLTEADFARMRREGFSPLGDDEGMALFDAALAAGTAGAVAARIDTAVISTLDPEGLPSVMRGLLRSSRQSADSRAGESSKLVAQLTGRSAAEQNQLIVEVIRGHAATVLGHESSSAVDPEKPFSDIGFDSLGVMEFRNRLRSAVGVKLSTTVVFDYPTPIALADFIRSEIAPADNPAVRIMAEVESLARSFSGVELDSEDRADIAARLAAVLRELTASAASGGESADAAGSLDSADDSALFEFIDQL</sequence>
<evidence type="ECO:0000256" key="3">
    <source>
        <dbReference type="ARBA" id="ARBA00022679"/>
    </source>
</evidence>
<dbReference type="InterPro" id="IPR016036">
    <property type="entry name" value="Malonyl_transacylase_ACP-bd"/>
</dbReference>
<dbReference type="Proteomes" id="UP001595696">
    <property type="component" value="Unassembled WGS sequence"/>
</dbReference>
<evidence type="ECO:0000259" key="7">
    <source>
        <dbReference type="PROSITE" id="PS50075"/>
    </source>
</evidence>
<dbReference type="SMART" id="SM00827">
    <property type="entry name" value="PKS_AT"/>
    <property type="match status" value="1"/>
</dbReference>
<name>A0ABV8DP42_9NOCA</name>
<accession>A0ABV8DP42</accession>
<dbReference type="InterPro" id="IPR036736">
    <property type="entry name" value="ACP-like_sf"/>
</dbReference>
<dbReference type="InterPro" id="IPR032821">
    <property type="entry name" value="PKS_assoc"/>
</dbReference>
<evidence type="ECO:0000256" key="1">
    <source>
        <dbReference type="ARBA" id="ARBA00022450"/>
    </source>
</evidence>
<dbReference type="SUPFAM" id="SSF47336">
    <property type="entry name" value="ACP-like"/>
    <property type="match status" value="2"/>
</dbReference>
<evidence type="ECO:0000313" key="11">
    <source>
        <dbReference type="Proteomes" id="UP001595696"/>
    </source>
</evidence>
<dbReference type="PROSITE" id="PS52019">
    <property type="entry name" value="PKS_MFAS_DH"/>
    <property type="match status" value="1"/>
</dbReference>
<dbReference type="InterPro" id="IPR014030">
    <property type="entry name" value="Ketoacyl_synth_N"/>
</dbReference>
<dbReference type="Pfam" id="PF22953">
    <property type="entry name" value="SpnB_Rossmann"/>
    <property type="match status" value="1"/>
</dbReference>
<dbReference type="InterPro" id="IPR049900">
    <property type="entry name" value="PKS_mFAS_DH"/>
</dbReference>
<dbReference type="Pfam" id="PF00109">
    <property type="entry name" value="ketoacyl-synt"/>
    <property type="match status" value="1"/>
</dbReference>
<dbReference type="PROSITE" id="PS00606">
    <property type="entry name" value="KS3_1"/>
    <property type="match status" value="1"/>
</dbReference>
<keyword evidence="3" id="KW-0808">Transferase</keyword>
<dbReference type="SMART" id="SM00822">
    <property type="entry name" value="PKS_KR"/>
    <property type="match status" value="1"/>
</dbReference>
<reference evidence="11" key="1">
    <citation type="journal article" date="2019" name="Int. J. Syst. Evol. Microbiol.">
        <title>The Global Catalogue of Microorganisms (GCM) 10K type strain sequencing project: providing services to taxonomists for standard genome sequencing and annotation.</title>
        <authorList>
            <consortium name="The Broad Institute Genomics Platform"/>
            <consortium name="The Broad Institute Genome Sequencing Center for Infectious Disease"/>
            <person name="Wu L."/>
            <person name="Ma J."/>
        </authorList>
    </citation>
    <scope>NUCLEOTIDE SEQUENCE [LARGE SCALE GENOMIC DNA]</scope>
    <source>
        <strain evidence="11">CGMCC 4.7330</strain>
    </source>
</reference>
<dbReference type="InterPro" id="IPR036291">
    <property type="entry name" value="NAD(P)-bd_dom_sf"/>
</dbReference>
<keyword evidence="11" id="KW-1185">Reference proteome</keyword>
<dbReference type="InterPro" id="IPR042104">
    <property type="entry name" value="PKS_dehydratase_sf"/>
</dbReference>
<feature type="domain" description="Carrier" evidence="7">
    <location>
        <begin position="2095"/>
        <end position="2170"/>
    </location>
</feature>
<feature type="domain" description="PKS/mFAS DH" evidence="9">
    <location>
        <begin position="1018"/>
        <end position="1308"/>
    </location>
</feature>
<evidence type="ECO:0000256" key="2">
    <source>
        <dbReference type="ARBA" id="ARBA00022553"/>
    </source>
</evidence>
<comment type="caution">
    <text evidence="10">The sequence shown here is derived from an EMBL/GenBank/DDBJ whole genome shotgun (WGS) entry which is preliminary data.</text>
</comment>
<feature type="domain" description="Ketosynthase family 3 (KS3)" evidence="8">
    <location>
        <begin position="119"/>
        <end position="542"/>
    </location>
</feature>
<dbReference type="PROSITE" id="PS52004">
    <property type="entry name" value="KS3_2"/>
    <property type="match status" value="1"/>
</dbReference>
<dbReference type="SMART" id="SM01294">
    <property type="entry name" value="PKS_PP_betabranch"/>
    <property type="match status" value="2"/>
</dbReference>
<feature type="region of interest" description="C-terminal hotdog fold" evidence="6">
    <location>
        <begin position="1162"/>
        <end position="1308"/>
    </location>
</feature>
<dbReference type="InterPro" id="IPR013154">
    <property type="entry name" value="ADH-like_N"/>
</dbReference>
<dbReference type="InterPro" id="IPR014031">
    <property type="entry name" value="Ketoacyl_synth_C"/>
</dbReference>
<evidence type="ECO:0000259" key="8">
    <source>
        <dbReference type="PROSITE" id="PS52004"/>
    </source>
</evidence>
<dbReference type="InterPro" id="IPR014043">
    <property type="entry name" value="Acyl_transferase_dom"/>
</dbReference>
<dbReference type="SMART" id="SM00829">
    <property type="entry name" value="PKS_ER"/>
    <property type="match status" value="1"/>
</dbReference>
<evidence type="ECO:0000313" key="10">
    <source>
        <dbReference type="EMBL" id="MFC3961465.1"/>
    </source>
</evidence>
<dbReference type="Gene3D" id="3.90.180.10">
    <property type="entry name" value="Medium-chain alcohol dehydrogenases, catalytic domain"/>
    <property type="match status" value="1"/>
</dbReference>
<dbReference type="Gene3D" id="3.30.70.3290">
    <property type="match status" value="1"/>
</dbReference>
<dbReference type="Pfam" id="PF00698">
    <property type="entry name" value="Acyl_transf_1"/>
    <property type="match status" value="1"/>
</dbReference>
<dbReference type="SUPFAM" id="SSF53901">
    <property type="entry name" value="Thiolase-like"/>
    <property type="match status" value="1"/>
</dbReference>
<dbReference type="InterPro" id="IPR057326">
    <property type="entry name" value="KR_dom"/>
</dbReference>
<organism evidence="10 11">
    <name type="scientific">Nocardia jiangsuensis</name>
    <dbReference type="NCBI Taxonomy" id="1691563"/>
    <lineage>
        <taxon>Bacteria</taxon>
        <taxon>Bacillati</taxon>
        <taxon>Actinomycetota</taxon>
        <taxon>Actinomycetes</taxon>
        <taxon>Mycobacteriales</taxon>
        <taxon>Nocardiaceae</taxon>
        <taxon>Nocardia</taxon>
    </lineage>
</organism>
<feature type="active site" description="Proton acceptor; for dehydratase activity" evidence="6">
    <location>
        <position position="1050"/>
    </location>
</feature>
<keyword evidence="5" id="KW-0012">Acyltransferase</keyword>
<feature type="region of interest" description="N-terminal hotdog fold" evidence="6">
    <location>
        <begin position="1018"/>
        <end position="1147"/>
    </location>
</feature>
<dbReference type="Pfam" id="PF14765">
    <property type="entry name" value="PS-DH"/>
    <property type="match status" value="1"/>
</dbReference>
<dbReference type="CDD" id="cd00833">
    <property type="entry name" value="PKS"/>
    <property type="match status" value="1"/>
</dbReference>
<dbReference type="InterPro" id="IPR013968">
    <property type="entry name" value="PKS_KR"/>
</dbReference>
<dbReference type="Gene3D" id="3.40.50.720">
    <property type="entry name" value="NAD(P)-binding Rossmann-like Domain"/>
    <property type="match status" value="3"/>
</dbReference>
<dbReference type="InterPro" id="IPR049551">
    <property type="entry name" value="PKS_DH_C"/>
</dbReference>
<dbReference type="InterPro" id="IPR055123">
    <property type="entry name" value="SpnB-like_Rossmann"/>
</dbReference>
<dbReference type="Pfam" id="PF08659">
    <property type="entry name" value="KR"/>
    <property type="match status" value="1"/>
</dbReference>
<keyword evidence="1" id="KW-0596">Phosphopantetheine</keyword>
<dbReference type="InterPro" id="IPR001227">
    <property type="entry name" value="Ac_transferase_dom_sf"/>
</dbReference>
<dbReference type="RefSeq" id="WP_378611219.1">
    <property type="nucleotide sequence ID" value="NZ_JBHSAX010000005.1"/>
</dbReference>
<dbReference type="Pfam" id="PF00550">
    <property type="entry name" value="PP-binding"/>
    <property type="match status" value="2"/>
</dbReference>
<dbReference type="Gene3D" id="1.10.1200.10">
    <property type="entry name" value="ACP-like"/>
    <property type="match status" value="2"/>
</dbReference>
<dbReference type="InterPro" id="IPR049552">
    <property type="entry name" value="PKS_DH_N"/>
</dbReference>
<dbReference type="PANTHER" id="PTHR43775">
    <property type="entry name" value="FATTY ACID SYNTHASE"/>
    <property type="match status" value="1"/>
</dbReference>
<dbReference type="SMART" id="SM00825">
    <property type="entry name" value="PKS_KS"/>
    <property type="match status" value="1"/>
</dbReference>
<dbReference type="PANTHER" id="PTHR43775:SF51">
    <property type="entry name" value="INACTIVE PHENOLPHTHIOCEROL SYNTHESIS POLYKETIDE SYNTHASE TYPE I PKS1-RELATED"/>
    <property type="match status" value="1"/>
</dbReference>
<evidence type="ECO:0000256" key="4">
    <source>
        <dbReference type="ARBA" id="ARBA00023268"/>
    </source>
</evidence>
<dbReference type="InterPro" id="IPR050091">
    <property type="entry name" value="PKS_NRPS_Biosynth_Enz"/>
</dbReference>
<dbReference type="Pfam" id="PF21089">
    <property type="entry name" value="PKS_DH_N"/>
    <property type="match status" value="1"/>
</dbReference>
<dbReference type="InterPro" id="IPR016039">
    <property type="entry name" value="Thiolase-like"/>
</dbReference>
<dbReference type="InterPro" id="IPR020807">
    <property type="entry name" value="PKS_DH"/>
</dbReference>
<dbReference type="Gene3D" id="3.40.47.10">
    <property type="match status" value="1"/>
</dbReference>
<dbReference type="InterPro" id="IPR020806">
    <property type="entry name" value="PKS_PP-bd"/>
</dbReference>
<protein>
    <submittedName>
        <fullName evidence="10">SDR family NAD(P)-dependent oxidoreductase</fullName>
    </submittedName>
</protein>
<dbReference type="Pfam" id="PF16197">
    <property type="entry name" value="KAsynt_C_assoc"/>
    <property type="match status" value="1"/>
</dbReference>
<dbReference type="PROSITE" id="PS50075">
    <property type="entry name" value="CARRIER"/>
    <property type="match status" value="2"/>
</dbReference>
<dbReference type="SMART" id="SM00826">
    <property type="entry name" value="PKS_DH"/>
    <property type="match status" value="1"/>
</dbReference>
<dbReference type="Gene3D" id="3.10.129.110">
    <property type="entry name" value="Polyketide synthase dehydratase"/>
    <property type="match status" value="1"/>
</dbReference>
<dbReference type="Pfam" id="PF08240">
    <property type="entry name" value="ADH_N"/>
    <property type="match status" value="1"/>
</dbReference>
<gene>
    <name evidence="10" type="ORF">ACFO0B_05615</name>
</gene>
<evidence type="ECO:0000256" key="5">
    <source>
        <dbReference type="ARBA" id="ARBA00023315"/>
    </source>
</evidence>
<dbReference type="InterPro" id="IPR009081">
    <property type="entry name" value="PP-bd_ACP"/>
</dbReference>
<dbReference type="InterPro" id="IPR018201">
    <property type="entry name" value="Ketoacyl_synth_AS"/>
</dbReference>
<dbReference type="InterPro" id="IPR016035">
    <property type="entry name" value="Acyl_Trfase/lysoPLipase"/>
</dbReference>
<feature type="domain" description="Carrier" evidence="7">
    <location>
        <begin position="24"/>
        <end position="99"/>
    </location>
</feature>
<evidence type="ECO:0000259" key="9">
    <source>
        <dbReference type="PROSITE" id="PS52019"/>
    </source>
</evidence>
<dbReference type="InterPro" id="IPR011032">
    <property type="entry name" value="GroES-like_sf"/>
</dbReference>
<dbReference type="Pfam" id="PF02801">
    <property type="entry name" value="Ketoacyl-synt_C"/>
    <property type="match status" value="1"/>
</dbReference>
<dbReference type="InterPro" id="IPR020841">
    <property type="entry name" value="PKS_Beta-ketoAc_synthase_dom"/>
</dbReference>
<dbReference type="SMART" id="SM00823">
    <property type="entry name" value="PKS_PP"/>
    <property type="match status" value="2"/>
</dbReference>
<dbReference type="EMBL" id="JBHSAX010000005">
    <property type="protein sequence ID" value="MFC3961465.1"/>
    <property type="molecule type" value="Genomic_DNA"/>
</dbReference>
<dbReference type="CDD" id="cd08956">
    <property type="entry name" value="KR_3_FAS_SDR_x"/>
    <property type="match status" value="1"/>
</dbReference>